<feature type="transmembrane region" description="Helical" evidence="1">
    <location>
        <begin position="206"/>
        <end position="228"/>
    </location>
</feature>
<sequence>MRAVLDRARPLHVAAVGIAVAIAYALLCSALKVDDVDRYWHELGANSFFWDLGHLWMQPLAMLLYRASGGVLGVNHTLEAINIISVAIGCAVFFATLREAGHAVLKSVAAVAFVAVSFNLITLGPTAHIKLMVFPALALALHHAMRWERAEAAGASGLRDMVASAAWSAVGVNLLVSVLPQALLLALFMLIRGARRQGLIKAIRNLLPYALTLAVVGFALLLAAYGMARQTGTTQAQDLLGFTLGGLKEKQALQNWLVSWKEMPLRFAFSLINNFAFLPSLGTLGRAWMWGWLPDVQAVLPSLLGQALLAALVGGLLLAIAVVGARQAPRNREPGLLSPWAFVLGAAAFSYYYNLNDPEHWFQFTLPVTLLALQLRRRWLDVLLLGVALPVLLVVNLAGYGIPKARFALAERQQALQAALGPQGLYIGFAAYPGEPDSSLFDTPGVERFNIDIVQMNETKADVGALLARLDERVAAAFARGGRVLVFRALDDEDWRGPVMQVALAGLPRAKLREHLTARYVMSGPVDAGGFPAYELRPRAADAYKAP</sequence>
<feature type="transmembrane region" description="Helical" evidence="1">
    <location>
        <begin position="303"/>
        <end position="324"/>
    </location>
</feature>
<protein>
    <recommendedName>
        <fullName evidence="4">Glycosyltransferase RgtA/B/C/D-like domain-containing protein</fullName>
    </recommendedName>
</protein>
<comment type="caution">
    <text evidence="2">The sequence shown here is derived from an EMBL/GenBank/DDBJ whole genome shotgun (WGS) entry which is preliminary data.</text>
</comment>
<dbReference type="Proteomes" id="UP001180536">
    <property type="component" value="Unassembled WGS sequence"/>
</dbReference>
<reference evidence="2 3" key="1">
    <citation type="submission" date="2023-07" db="EMBL/GenBank/DDBJ databases">
        <title>Sorghum-associated microbial communities from plants grown in Nebraska, USA.</title>
        <authorList>
            <person name="Schachtman D."/>
        </authorList>
    </citation>
    <scope>NUCLEOTIDE SEQUENCE [LARGE SCALE GENOMIC DNA]</scope>
    <source>
        <strain evidence="2 3">BE310</strain>
    </source>
</reference>
<feature type="transmembrane region" description="Helical" evidence="1">
    <location>
        <begin position="336"/>
        <end position="354"/>
    </location>
</feature>
<keyword evidence="1" id="KW-0812">Transmembrane</keyword>
<feature type="transmembrane region" description="Helical" evidence="1">
    <location>
        <begin position="382"/>
        <end position="402"/>
    </location>
</feature>
<accession>A0ABU1Z3H2</accession>
<feature type="transmembrane region" description="Helical" evidence="1">
    <location>
        <begin position="165"/>
        <end position="194"/>
    </location>
</feature>
<dbReference type="EMBL" id="JAVDXQ010000001">
    <property type="protein sequence ID" value="MDR7295166.1"/>
    <property type="molecule type" value="Genomic_DNA"/>
</dbReference>
<gene>
    <name evidence="2" type="ORF">J2X16_000487</name>
</gene>
<feature type="transmembrane region" description="Helical" evidence="1">
    <location>
        <begin position="48"/>
        <end position="65"/>
    </location>
</feature>
<feature type="transmembrane region" description="Helical" evidence="1">
    <location>
        <begin position="12"/>
        <end position="33"/>
    </location>
</feature>
<evidence type="ECO:0000313" key="3">
    <source>
        <dbReference type="Proteomes" id="UP001180536"/>
    </source>
</evidence>
<keyword evidence="3" id="KW-1185">Reference proteome</keyword>
<organism evidence="2 3">
    <name type="scientific">Pelomonas aquatica</name>
    <dbReference type="NCBI Taxonomy" id="431058"/>
    <lineage>
        <taxon>Bacteria</taxon>
        <taxon>Pseudomonadati</taxon>
        <taxon>Pseudomonadota</taxon>
        <taxon>Betaproteobacteria</taxon>
        <taxon>Burkholderiales</taxon>
        <taxon>Sphaerotilaceae</taxon>
        <taxon>Roseateles</taxon>
    </lineage>
</organism>
<proteinExistence type="predicted"/>
<evidence type="ECO:0000256" key="1">
    <source>
        <dbReference type="SAM" id="Phobius"/>
    </source>
</evidence>
<dbReference type="RefSeq" id="WP_310341226.1">
    <property type="nucleotide sequence ID" value="NZ_JAVDXQ010000001.1"/>
</dbReference>
<evidence type="ECO:0000313" key="2">
    <source>
        <dbReference type="EMBL" id="MDR7295166.1"/>
    </source>
</evidence>
<evidence type="ECO:0008006" key="4">
    <source>
        <dbReference type="Google" id="ProtNLM"/>
    </source>
</evidence>
<keyword evidence="1" id="KW-0472">Membrane</keyword>
<name>A0ABU1Z3H2_9BURK</name>
<keyword evidence="1" id="KW-1133">Transmembrane helix</keyword>
<feature type="transmembrane region" description="Helical" evidence="1">
    <location>
        <begin position="77"/>
        <end position="97"/>
    </location>
</feature>
<feature type="transmembrane region" description="Helical" evidence="1">
    <location>
        <begin position="103"/>
        <end position="121"/>
    </location>
</feature>